<keyword evidence="3" id="KW-1185">Reference proteome</keyword>
<accession>A0A239C7V6</accession>
<proteinExistence type="predicted"/>
<protein>
    <submittedName>
        <fullName evidence="2">Uncharacterized conserved protein</fullName>
    </submittedName>
</protein>
<evidence type="ECO:0000313" key="2">
    <source>
        <dbReference type="EMBL" id="SNS16306.1"/>
    </source>
</evidence>
<gene>
    <name evidence="2" type="ORF">SAMN06265376_107178</name>
</gene>
<name>A0A239C7V6_9FLAO</name>
<organism evidence="2 3">
    <name type="scientific">Dokdonia pacifica</name>
    <dbReference type="NCBI Taxonomy" id="1627892"/>
    <lineage>
        <taxon>Bacteria</taxon>
        <taxon>Pseudomonadati</taxon>
        <taxon>Bacteroidota</taxon>
        <taxon>Flavobacteriia</taxon>
        <taxon>Flavobacteriales</taxon>
        <taxon>Flavobacteriaceae</taxon>
        <taxon>Dokdonia</taxon>
    </lineage>
</organism>
<dbReference type="AlphaFoldDB" id="A0A239C7V6"/>
<feature type="transmembrane region" description="Helical" evidence="1">
    <location>
        <begin position="6"/>
        <end position="23"/>
    </location>
</feature>
<keyword evidence="1" id="KW-0472">Membrane</keyword>
<evidence type="ECO:0000313" key="3">
    <source>
        <dbReference type="Proteomes" id="UP000198379"/>
    </source>
</evidence>
<feature type="transmembrane region" description="Helical" evidence="1">
    <location>
        <begin position="71"/>
        <end position="91"/>
    </location>
</feature>
<dbReference type="RefSeq" id="WP_089373175.1">
    <property type="nucleotide sequence ID" value="NZ_BMEP01000004.1"/>
</dbReference>
<evidence type="ECO:0000256" key="1">
    <source>
        <dbReference type="SAM" id="Phobius"/>
    </source>
</evidence>
<dbReference type="EMBL" id="FZNY01000007">
    <property type="protein sequence ID" value="SNS16306.1"/>
    <property type="molecule type" value="Genomic_DNA"/>
</dbReference>
<dbReference type="Pfam" id="PF10066">
    <property type="entry name" value="DUF2304"/>
    <property type="match status" value="1"/>
</dbReference>
<keyword evidence="1" id="KW-0812">Transmembrane</keyword>
<keyword evidence="1" id="KW-1133">Transmembrane helix</keyword>
<sequence length="117" mass="13589">MNIRTFQIIVPLLSVIFILWQLWRVYNFKTKWKSVWPGALFAVFISIIALFPDATTNWLAKTLDFKSNVNAIIFVLIGFLFAAVIILYDLYKRQQKTITKLTIELSLLMADKDDVDS</sequence>
<dbReference type="OrthoDB" id="1494542at2"/>
<reference evidence="2 3" key="1">
    <citation type="submission" date="2017-06" db="EMBL/GenBank/DDBJ databases">
        <authorList>
            <person name="Kim H.J."/>
            <person name="Triplett B.A."/>
        </authorList>
    </citation>
    <scope>NUCLEOTIDE SEQUENCE [LARGE SCALE GENOMIC DNA]</scope>
    <source>
        <strain evidence="2 3">DSM 25597</strain>
    </source>
</reference>
<dbReference type="InterPro" id="IPR019277">
    <property type="entry name" value="DUF2304"/>
</dbReference>
<dbReference type="Proteomes" id="UP000198379">
    <property type="component" value="Unassembled WGS sequence"/>
</dbReference>
<feature type="transmembrane region" description="Helical" evidence="1">
    <location>
        <begin position="35"/>
        <end position="51"/>
    </location>
</feature>